<sequence>MDARDSKDRDIRLRLLLEFIKVFFYLSVPVIAVLLISLPSFSQWVRDYERLAWYNDTGV</sequence>
<evidence type="ECO:0000256" key="1">
    <source>
        <dbReference type="SAM" id="Phobius"/>
    </source>
</evidence>
<comment type="caution">
    <text evidence="2">The sequence shown here is derived from an EMBL/GenBank/DDBJ whole genome shotgun (WGS) entry which is preliminary data.</text>
</comment>
<reference evidence="2" key="1">
    <citation type="submission" date="2018-11" db="EMBL/GenBank/DDBJ databases">
        <authorList>
            <consortium name="Pathogen Informatics"/>
        </authorList>
    </citation>
    <scope>NUCLEOTIDE SEQUENCE</scope>
</reference>
<keyword evidence="3" id="KW-1185">Reference proteome</keyword>
<evidence type="ECO:0000313" key="2">
    <source>
        <dbReference type="EMBL" id="VEL31678.1"/>
    </source>
</evidence>
<keyword evidence="1" id="KW-1133">Transmembrane helix</keyword>
<protein>
    <submittedName>
        <fullName evidence="2">Uncharacterized protein</fullName>
    </submittedName>
</protein>
<proteinExistence type="predicted"/>
<organism evidence="2 3">
    <name type="scientific">Protopolystoma xenopodis</name>
    <dbReference type="NCBI Taxonomy" id="117903"/>
    <lineage>
        <taxon>Eukaryota</taxon>
        <taxon>Metazoa</taxon>
        <taxon>Spiralia</taxon>
        <taxon>Lophotrochozoa</taxon>
        <taxon>Platyhelminthes</taxon>
        <taxon>Monogenea</taxon>
        <taxon>Polyopisthocotylea</taxon>
        <taxon>Polystomatidea</taxon>
        <taxon>Polystomatidae</taxon>
        <taxon>Protopolystoma</taxon>
    </lineage>
</organism>
<dbReference type="AlphaFoldDB" id="A0A3S5AYE4"/>
<keyword evidence="1" id="KW-0472">Membrane</keyword>
<evidence type="ECO:0000313" key="3">
    <source>
        <dbReference type="Proteomes" id="UP000784294"/>
    </source>
</evidence>
<name>A0A3S5AYE4_9PLAT</name>
<keyword evidence="1" id="KW-0812">Transmembrane</keyword>
<dbReference type="EMBL" id="CAAALY010125255">
    <property type="protein sequence ID" value="VEL31678.1"/>
    <property type="molecule type" value="Genomic_DNA"/>
</dbReference>
<feature type="transmembrane region" description="Helical" evidence="1">
    <location>
        <begin position="22"/>
        <end position="41"/>
    </location>
</feature>
<dbReference type="Proteomes" id="UP000784294">
    <property type="component" value="Unassembled WGS sequence"/>
</dbReference>
<gene>
    <name evidence="2" type="ORF">PXEA_LOCUS25118</name>
</gene>
<accession>A0A3S5AYE4</accession>